<dbReference type="RefSeq" id="WP_129005405.1">
    <property type="nucleotide sequence ID" value="NZ_SDHZ01000004.1"/>
</dbReference>
<name>A0A4Q1D258_9BACT</name>
<reference evidence="1 2" key="1">
    <citation type="submission" date="2019-01" db="EMBL/GenBank/DDBJ databases">
        <title>Filimonas sp. strain TTM-71.</title>
        <authorList>
            <person name="Chen W.-M."/>
        </authorList>
    </citation>
    <scope>NUCLEOTIDE SEQUENCE [LARGE SCALE GENOMIC DNA]</scope>
    <source>
        <strain evidence="1 2">TTM-71</strain>
    </source>
</reference>
<dbReference type="EMBL" id="SDHZ01000004">
    <property type="protein sequence ID" value="RXK81151.1"/>
    <property type="molecule type" value="Genomic_DNA"/>
</dbReference>
<dbReference type="Proteomes" id="UP000290545">
    <property type="component" value="Unassembled WGS sequence"/>
</dbReference>
<dbReference type="OrthoDB" id="9840535at2"/>
<comment type="caution">
    <text evidence="1">The sequence shown here is derived from an EMBL/GenBank/DDBJ whole genome shotgun (WGS) entry which is preliminary data.</text>
</comment>
<evidence type="ECO:0000313" key="1">
    <source>
        <dbReference type="EMBL" id="RXK81151.1"/>
    </source>
</evidence>
<protein>
    <submittedName>
        <fullName evidence="1">Uncharacterized protein</fullName>
    </submittedName>
</protein>
<evidence type="ECO:0000313" key="2">
    <source>
        <dbReference type="Proteomes" id="UP000290545"/>
    </source>
</evidence>
<organism evidence="1 2">
    <name type="scientific">Filimonas effusa</name>
    <dbReference type="NCBI Taxonomy" id="2508721"/>
    <lineage>
        <taxon>Bacteria</taxon>
        <taxon>Pseudomonadati</taxon>
        <taxon>Bacteroidota</taxon>
        <taxon>Chitinophagia</taxon>
        <taxon>Chitinophagales</taxon>
        <taxon>Chitinophagaceae</taxon>
        <taxon>Filimonas</taxon>
    </lineage>
</organism>
<sequence>MNNETAFLVTSGFRYEQQKGSKIRSPEIFNKRDTFTCFNEAILALNKIPDYYFSAALATQFQLDKSLDYAAVHDSDGVINVTKIYLGYASNREPGVYVTLHGISPEEYNKAAGDDLAKYPFLQVGTTIAYKVMSYEQMEKEILSFRQTQRNPRYVRSTNGQRRNMR</sequence>
<accession>A0A4Q1D258</accession>
<dbReference type="AlphaFoldDB" id="A0A4Q1D258"/>
<proteinExistence type="predicted"/>
<keyword evidence="2" id="KW-1185">Reference proteome</keyword>
<gene>
    <name evidence="1" type="ORF">ESB13_19615</name>
</gene>